<dbReference type="PROSITE" id="PS00125">
    <property type="entry name" value="SER_THR_PHOSPHATASE"/>
    <property type="match status" value="1"/>
</dbReference>
<dbReference type="EC" id="3.1.3.16" evidence="1"/>
<dbReference type="PANTHER" id="PTHR11668">
    <property type="entry name" value="SERINE/THREONINE PROTEIN PHOSPHATASE"/>
    <property type="match status" value="1"/>
</dbReference>
<dbReference type="SMART" id="SM00156">
    <property type="entry name" value="PP2Ac"/>
    <property type="match status" value="1"/>
</dbReference>
<evidence type="ECO:0000313" key="3">
    <source>
        <dbReference type="EMBL" id="OHS95272.1"/>
    </source>
</evidence>
<dbReference type="VEuPathDB" id="TrichDB:TRFO_02276"/>
<dbReference type="Pfam" id="PF00149">
    <property type="entry name" value="Metallophos"/>
    <property type="match status" value="1"/>
</dbReference>
<dbReference type="RefSeq" id="XP_068348409.1">
    <property type="nucleotide sequence ID" value="XM_068490582.1"/>
</dbReference>
<dbReference type="PRINTS" id="PR00114">
    <property type="entry name" value="STPHPHTASE"/>
</dbReference>
<dbReference type="SUPFAM" id="SSF56300">
    <property type="entry name" value="Metallo-dependent phosphatases"/>
    <property type="match status" value="1"/>
</dbReference>
<dbReference type="GO" id="GO:0004722">
    <property type="term" value="F:protein serine/threonine phosphatase activity"/>
    <property type="evidence" value="ECO:0007669"/>
    <property type="project" value="UniProtKB-EC"/>
</dbReference>
<dbReference type="PANTHER" id="PTHR11668:SF494">
    <property type="entry name" value="PROTEIN PHOSPHATASE, PUTATIVE-RELATED"/>
    <property type="match status" value="1"/>
</dbReference>
<dbReference type="Gene3D" id="3.60.21.10">
    <property type="match status" value="1"/>
</dbReference>
<dbReference type="InterPro" id="IPR004843">
    <property type="entry name" value="Calcineurin-like_PHP"/>
</dbReference>
<gene>
    <name evidence="3" type="primary">TOPP5</name>
    <name evidence="3" type="ORF">TRFO_02276</name>
</gene>
<dbReference type="Proteomes" id="UP000179807">
    <property type="component" value="Unassembled WGS sequence"/>
</dbReference>
<evidence type="ECO:0000256" key="1">
    <source>
        <dbReference type="RuleBase" id="RU004273"/>
    </source>
</evidence>
<evidence type="ECO:0000259" key="2">
    <source>
        <dbReference type="PROSITE" id="PS00125"/>
    </source>
</evidence>
<accession>A0A1J4J7Z8</accession>
<feature type="domain" description="Serine/threonine specific protein phosphatases" evidence="2">
    <location>
        <begin position="125"/>
        <end position="130"/>
    </location>
</feature>
<keyword evidence="1" id="KW-0378">Hydrolase</keyword>
<dbReference type="InterPro" id="IPR050341">
    <property type="entry name" value="PP1_catalytic_subunit"/>
</dbReference>
<dbReference type="GO" id="GO:0005737">
    <property type="term" value="C:cytoplasm"/>
    <property type="evidence" value="ECO:0007669"/>
    <property type="project" value="TreeGrafter"/>
</dbReference>
<dbReference type="GO" id="GO:0005634">
    <property type="term" value="C:nucleus"/>
    <property type="evidence" value="ECO:0007669"/>
    <property type="project" value="TreeGrafter"/>
</dbReference>
<evidence type="ECO:0000313" key="4">
    <source>
        <dbReference type="Proteomes" id="UP000179807"/>
    </source>
</evidence>
<organism evidence="3 4">
    <name type="scientific">Tritrichomonas foetus</name>
    <dbReference type="NCBI Taxonomy" id="1144522"/>
    <lineage>
        <taxon>Eukaryota</taxon>
        <taxon>Metamonada</taxon>
        <taxon>Parabasalia</taxon>
        <taxon>Tritrichomonadida</taxon>
        <taxon>Tritrichomonadidae</taxon>
        <taxon>Tritrichomonas</taxon>
    </lineage>
</organism>
<sequence>MNAVSFVMKCYTPLLHLDINDILKIGKETPLPRFDEQTLIEMLELAEKDFSNNPALVMTCESVIIIGDLHGNLHDFLRIINGFPDPLARTFLLLGDYVDRGNFQTELMTLLIALTIQYPLNFILLRGNHEFREVNAKGGFYDEITSVYSDKVYEMFNQVFSLLPLAAIIEDKVFCVHGGIGPHLKSISQIKAISLPYQNYGDDNIIKDMMWSDPSYDGAGFDNSPRGVGHLYGNFVLSAFLKNNNLLYLVRGHESISSGIQCDELRKVFTVFSSSGYKDGLCLGAYMTINKGCKLMAYTFKFIGKIRRRDANFYTPQIHLPLNRPIHSFKSLSFFPLVTNQPTWRRRGKMSFLENDKISGARSMEHFSLTPPPHIYGSSIISTLV</sequence>
<dbReference type="CDD" id="cd00144">
    <property type="entry name" value="MPP_PPP_family"/>
    <property type="match status" value="1"/>
</dbReference>
<comment type="caution">
    <text evidence="3">The sequence shown here is derived from an EMBL/GenBank/DDBJ whole genome shotgun (WGS) entry which is preliminary data.</text>
</comment>
<dbReference type="EMBL" id="MLAK01001259">
    <property type="protein sequence ID" value="OHS95272.1"/>
    <property type="molecule type" value="Genomic_DNA"/>
</dbReference>
<reference evidence="3" key="1">
    <citation type="submission" date="2016-10" db="EMBL/GenBank/DDBJ databases">
        <authorList>
            <person name="Benchimol M."/>
            <person name="Almeida L.G."/>
            <person name="Vasconcelos A.T."/>
            <person name="Perreira-Neves A."/>
            <person name="Rosa I.A."/>
            <person name="Tasca T."/>
            <person name="Bogo M.R."/>
            <person name="de Souza W."/>
        </authorList>
    </citation>
    <scope>NUCLEOTIDE SEQUENCE [LARGE SCALE GENOMIC DNA]</scope>
    <source>
        <strain evidence="3">K</strain>
    </source>
</reference>
<dbReference type="InterPro" id="IPR029052">
    <property type="entry name" value="Metallo-depent_PP-like"/>
</dbReference>
<name>A0A1J4J7Z8_9EUKA</name>
<comment type="catalytic activity">
    <reaction evidence="1">
        <text>O-phospho-L-threonyl-[protein] + H2O = L-threonyl-[protein] + phosphate</text>
        <dbReference type="Rhea" id="RHEA:47004"/>
        <dbReference type="Rhea" id="RHEA-COMP:11060"/>
        <dbReference type="Rhea" id="RHEA-COMP:11605"/>
        <dbReference type="ChEBI" id="CHEBI:15377"/>
        <dbReference type="ChEBI" id="CHEBI:30013"/>
        <dbReference type="ChEBI" id="CHEBI:43474"/>
        <dbReference type="ChEBI" id="CHEBI:61977"/>
        <dbReference type="EC" id="3.1.3.16"/>
    </reaction>
</comment>
<dbReference type="GeneID" id="94825286"/>
<proteinExistence type="inferred from homology"/>
<dbReference type="InterPro" id="IPR006186">
    <property type="entry name" value="Ser/Thr-sp_prot-phosphatase"/>
</dbReference>
<keyword evidence="4" id="KW-1185">Reference proteome</keyword>
<protein>
    <recommendedName>
        <fullName evidence="1">Serine/threonine-protein phosphatase</fullName>
        <ecNumber evidence="1">3.1.3.16</ecNumber>
    </recommendedName>
</protein>
<dbReference type="AlphaFoldDB" id="A0A1J4J7Z8"/>
<comment type="similarity">
    <text evidence="1">Belongs to the PPP phosphatase family.</text>
</comment>